<evidence type="ECO:0000313" key="4">
    <source>
        <dbReference type="EMBL" id="ELA40878.1"/>
    </source>
</evidence>
<sequence length="101" mass="11470">MQIKEQIEKEKIDSNANKAKVVHRIFFETLVRFLDPGSKPYEMQKEKSNVVVFVGLQGCGKTTSICKYANFYKKKGFRVGIVCADTFRAGAFDQIKQNASK</sequence>
<dbReference type="VEuPathDB" id="MicrosporidiaDB:VICG_02084"/>
<keyword evidence="5" id="KW-1185">Reference proteome</keyword>
<gene>
    <name evidence="4" type="ORF">VICG_02084</name>
</gene>
<dbReference type="Pfam" id="PF00448">
    <property type="entry name" value="SRP54"/>
    <property type="match status" value="1"/>
</dbReference>
<evidence type="ECO:0000259" key="3">
    <source>
        <dbReference type="Pfam" id="PF00448"/>
    </source>
</evidence>
<keyword evidence="2" id="KW-0342">GTP-binding</keyword>
<dbReference type="OrthoDB" id="10250817at2759"/>
<dbReference type="GO" id="GO:0005829">
    <property type="term" value="C:cytosol"/>
    <property type="evidence" value="ECO:0007669"/>
    <property type="project" value="TreeGrafter"/>
</dbReference>
<reference evidence="5" key="1">
    <citation type="submission" date="2011-05" db="EMBL/GenBank/DDBJ databases">
        <title>The genome sequence of Vittaforma corneae strain ATCC 50505.</title>
        <authorList>
            <consortium name="The Broad Institute Genome Sequencing Platform"/>
            <person name="Cuomo C."/>
            <person name="Didier E."/>
            <person name="Bowers L."/>
            <person name="Young S.K."/>
            <person name="Zeng Q."/>
            <person name="Gargeya S."/>
            <person name="Fitzgerald M."/>
            <person name="Haas B."/>
            <person name="Abouelleil A."/>
            <person name="Alvarado L."/>
            <person name="Arachchi H.M."/>
            <person name="Berlin A."/>
            <person name="Chapman S.B."/>
            <person name="Gearin G."/>
            <person name="Goldberg J."/>
            <person name="Griggs A."/>
            <person name="Gujja S."/>
            <person name="Hansen M."/>
            <person name="Heiman D."/>
            <person name="Howarth C."/>
            <person name="Larimer J."/>
            <person name="Lui A."/>
            <person name="MacDonald P.J.P."/>
            <person name="McCowen C."/>
            <person name="Montmayeur A."/>
            <person name="Murphy C."/>
            <person name="Neiman D."/>
            <person name="Pearson M."/>
            <person name="Priest M."/>
            <person name="Roberts A."/>
            <person name="Saif S."/>
            <person name="Shea T."/>
            <person name="Sisk P."/>
            <person name="Stolte C."/>
            <person name="Sykes S."/>
            <person name="Wortman J."/>
            <person name="Nusbaum C."/>
            <person name="Birren B."/>
        </authorList>
    </citation>
    <scope>NUCLEOTIDE SEQUENCE [LARGE SCALE GENOMIC DNA]</scope>
    <source>
        <strain evidence="5">ATCC 50505</strain>
    </source>
</reference>
<keyword evidence="1" id="KW-0547">Nucleotide-binding</keyword>
<dbReference type="InParanoid" id="L2GJ15"/>
<dbReference type="InterPro" id="IPR022941">
    <property type="entry name" value="SRP54"/>
</dbReference>
<evidence type="ECO:0000256" key="2">
    <source>
        <dbReference type="ARBA" id="ARBA00023134"/>
    </source>
</evidence>
<protein>
    <recommendedName>
        <fullName evidence="3">SRP54-type proteins GTP-binding domain-containing protein</fullName>
    </recommendedName>
</protein>
<organism evidence="4 5">
    <name type="scientific">Vittaforma corneae (strain ATCC 50505)</name>
    <name type="common">Microsporidian parasite</name>
    <name type="synonym">Nosema corneum</name>
    <dbReference type="NCBI Taxonomy" id="993615"/>
    <lineage>
        <taxon>Eukaryota</taxon>
        <taxon>Fungi</taxon>
        <taxon>Fungi incertae sedis</taxon>
        <taxon>Microsporidia</taxon>
        <taxon>Nosematidae</taxon>
        <taxon>Vittaforma</taxon>
    </lineage>
</organism>
<dbReference type="InterPro" id="IPR000897">
    <property type="entry name" value="SRP54_GTPase_dom"/>
</dbReference>
<dbReference type="PANTHER" id="PTHR11564">
    <property type="entry name" value="SIGNAL RECOGNITION PARTICLE 54K PROTEIN SRP54"/>
    <property type="match status" value="1"/>
</dbReference>
<dbReference type="GO" id="GO:0008312">
    <property type="term" value="F:7S RNA binding"/>
    <property type="evidence" value="ECO:0007669"/>
    <property type="project" value="TreeGrafter"/>
</dbReference>
<proteinExistence type="predicted"/>
<name>L2GJ15_VITCO</name>
<dbReference type="PANTHER" id="PTHR11564:SF5">
    <property type="entry name" value="SIGNAL RECOGNITION PARTICLE SUBUNIT SRP54"/>
    <property type="match status" value="1"/>
</dbReference>
<dbReference type="GeneID" id="19882794"/>
<evidence type="ECO:0000313" key="5">
    <source>
        <dbReference type="Proteomes" id="UP000011082"/>
    </source>
</evidence>
<dbReference type="Gene3D" id="1.20.120.140">
    <property type="entry name" value="Signal recognition particle SRP54, nucleotide-binding domain"/>
    <property type="match status" value="1"/>
</dbReference>
<dbReference type="GO" id="GO:0030942">
    <property type="term" value="F:endoplasmic reticulum signal peptide binding"/>
    <property type="evidence" value="ECO:0007669"/>
    <property type="project" value="TreeGrafter"/>
</dbReference>
<dbReference type="Proteomes" id="UP000011082">
    <property type="component" value="Unassembled WGS sequence"/>
</dbReference>
<feature type="non-terminal residue" evidence="4">
    <location>
        <position position="101"/>
    </location>
</feature>
<evidence type="ECO:0000256" key="1">
    <source>
        <dbReference type="ARBA" id="ARBA00022741"/>
    </source>
</evidence>
<dbReference type="SUPFAM" id="SSF52540">
    <property type="entry name" value="P-loop containing nucleoside triphosphate hydrolases"/>
    <property type="match status" value="1"/>
</dbReference>
<dbReference type="EMBL" id="JH370159">
    <property type="protein sequence ID" value="ELA40878.1"/>
    <property type="molecule type" value="Genomic_DNA"/>
</dbReference>
<dbReference type="InterPro" id="IPR042101">
    <property type="entry name" value="SRP54_N_sf"/>
</dbReference>
<dbReference type="GO" id="GO:0005786">
    <property type="term" value="C:signal recognition particle, endoplasmic reticulum targeting"/>
    <property type="evidence" value="ECO:0007669"/>
    <property type="project" value="TreeGrafter"/>
</dbReference>
<feature type="domain" description="SRP54-type proteins GTP-binding" evidence="3">
    <location>
        <begin position="49"/>
        <end position="100"/>
    </location>
</feature>
<dbReference type="InterPro" id="IPR027417">
    <property type="entry name" value="P-loop_NTPase"/>
</dbReference>
<accession>L2GJ15</accession>
<dbReference type="AlphaFoldDB" id="L2GJ15"/>
<dbReference type="GO" id="GO:0003924">
    <property type="term" value="F:GTPase activity"/>
    <property type="evidence" value="ECO:0007669"/>
    <property type="project" value="InterPro"/>
</dbReference>
<dbReference type="HOGENOM" id="CLU_2293870_0_0_1"/>
<dbReference type="RefSeq" id="XP_007605529.1">
    <property type="nucleotide sequence ID" value="XM_007605467.1"/>
</dbReference>
<dbReference type="STRING" id="993615.L2GJ15"/>
<dbReference type="Gene3D" id="3.40.50.300">
    <property type="entry name" value="P-loop containing nucleotide triphosphate hydrolases"/>
    <property type="match status" value="1"/>
</dbReference>
<dbReference type="GO" id="GO:0006616">
    <property type="term" value="P:SRP-dependent cotranslational protein targeting to membrane, translocation"/>
    <property type="evidence" value="ECO:0007669"/>
    <property type="project" value="TreeGrafter"/>
</dbReference>
<dbReference type="GO" id="GO:0005525">
    <property type="term" value="F:GTP binding"/>
    <property type="evidence" value="ECO:0007669"/>
    <property type="project" value="UniProtKB-KW"/>
</dbReference>